<gene>
    <name evidence="1" type="ORF">GCM10023147_33490</name>
</gene>
<accession>A0ABP8JZ25</accession>
<keyword evidence="2" id="KW-1185">Reference proteome</keyword>
<reference evidence="2" key="1">
    <citation type="journal article" date="2019" name="Int. J. Syst. Evol. Microbiol.">
        <title>The Global Catalogue of Microorganisms (GCM) 10K type strain sequencing project: providing services to taxonomists for standard genome sequencing and annotation.</title>
        <authorList>
            <consortium name="The Broad Institute Genomics Platform"/>
            <consortium name="The Broad Institute Genome Sequencing Center for Infectious Disease"/>
            <person name="Wu L."/>
            <person name="Ma J."/>
        </authorList>
    </citation>
    <scope>NUCLEOTIDE SEQUENCE [LARGE SCALE GENOMIC DNA]</scope>
    <source>
        <strain evidence="2">JCM 17688</strain>
    </source>
</reference>
<evidence type="ECO:0000313" key="2">
    <source>
        <dbReference type="Proteomes" id="UP001500635"/>
    </source>
</evidence>
<comment type="caution">
    <text evidence="1">The sequence shown here is derived from an EMBL/GenBank/DDBJ whole genome shotgun (WGS) entry which is preliminary data.</text>
</comment>
<dbReference type="Proteomes" id="UP001500635">
    <property type="component" value="Unassembled WGS sequence"/>
</dbReference>
<protein>
    <submittedName>
        <fullName evidence="1">Uncharacterized protein</fullName>
    </submittedName>
</protein>
<dbReference type="RefSeq" id="WP_344998044.1">
    <property type="nucleotide sequence ID" value="NZ_BAABFR010000058.1"/>
</dbReference>
<name>A0ABP8JZ25_9ACTN</name>
<evidence type="ECO:0000313" key="1">
    <source>
        <dbReference type="EMBL" id="GAA4397814.1"/>
    </source>
</evidence>
<organism evidence="1 2">
    <name type="scientific">Tsukamurella soli</name>
    <dbReference type="NCBI Taxonomy" id="644556"/>
    <lineage>
        <taxon>Bacteria</taxon>
        <taxon>Bacillati</taxon>
        <taxon>Actinomycetota</taxon>
        <taxon>Actinomycetes</taxon>
        <taxon>Mycobacteriales</taxon>
        <taxon>Tsukamurellaceae</taxon>
        <taxon>Tsukamurella</taxon>
    </lineage>
</organism>
<sequence length="204" mass="23053">MGLFRRNSVNPVAASAEEHGWRYAGSNDALAYLANHEPFTGAHHPGAYDVVRGEIDGHQFTAFLLQSEDTTWDSDGDMYTNNINHMIVTIPTPGSPHSLEITPTGHFGGVKRALTAHKVTFESQAFNDEFIVSAKDPRFAHAVLHAQNIQRMLDDPRKPLPLWFERDLLMTWKQTRLKVDEIEPRVRYLIDNLAPIPPSAWEID</sequence>
<proteinExistence type="predicted"/>
<dbReference type="EMBL" id="BAABFR010000058">
    <property type="protein sequence ID" value="GAA4397814.1"/>
    <property type="molecule type" value="Genomic_DNA"/>
</dbReference>